<dbReference type="Gene3D" id="2.30.130.30">
    <property type="entry name" value="Hypothetical protein"/>
    <property type="match status" value="1"/>
</dbReference>
<dbReference type="Pfam" id="PF04266">
    <property type="entry name" value="ASCH"/>
    <property type="match status" value="1"/>
</dbReference>
<dbReference type="SUPFAM" id="SSF88697">
    <property type="entry name" value="PUA domain-like"/>
    <property type="match status" value="1"/>
</dbReference>
<dbReference type="OrthoDB" id="9800495at2"/>
<dbReference type="InterPro" id="IPR015947">
    <property type="entry name" value="PUA-like_sf"/>
</dbReference>
<evidence type="ECO:0000313" key="2">
    <source>
        <dbReference type="EMBL" id="RAR76150.1"/>
    </source>
</evidence>
<protein>
    <submittedName>
        <fullName evidence="2">Putative transcriptional regulator</fullName>
    </submittedName>
</protein>
<dbReference type="Proteomes" id="UP000248856">
    <property type="component" value="Unassembled WGS sequence"/>
</dbReference>
<feature type="domain" description="ASCH" evidence="1">
    <location>
        <begin position="18"/>
        <end position="67"/>
    </location>
</feature>
<keyword evidence="3" id="KW-1185">Reference proteome</keyword>
<dbReference type="InterPro" id="IPR007374">
    <property type="entry name" value="ASCH_domain"/>
</dbReference>
<proteinExistence type="predicted"/>
<name>A0A328YR30_9BURK</name>
<evidence type="ECO:0000313" key="3">
    <source>
        <dbReference type="Proteomes" id="UP000248856"/>
    </source>
</evidence>
<accession>A0A328YR30</accession>
<gene>
    <name evidence="2" type="ORF">AX018_10534</name>
</gene>
<reference evidence="2 3" key="1">
    <citation type="submission" date="2018-06" db="EMBL/GenBank/DDBJ databases">
        <title>Genomic Encyclopedia of Archaeal and Bacterial Type Strains, Phase II (KMG-II): from individual species to whole genera.</title>
        <authorList>
            <person name="Goeker M."/>
        </authorList>
    </citation>
    <scope>NUCLEOTIDE SEQUENCE [LARGE SCALE GENOMIC DNA]</scope>
    <source>
        <strain evidence="2 3">CFPB 3232</strain>
    </source>
</reference>
<dbReference type="AlphaFoldDB" id="A0A328YR30"/>
<organism evidence="2 3">
    <name type="scientific">Paracidovorax anthurii</name>
    <dbReference type="NCBI Taxonomy" id="78229"/>
    <lineage>
        <taxon>Bacteria</taxon>
        <taxon>Pseudomonadati</taxon>
        <taxon>Pseudomonadota</taxon>
        <taxon>Betaproteobacteria</taxon>
        <taxon>Burkholderiales</taxon>
        <taxon>Comamonadaceae</taxon>
        <taxon>Paracidovorax</taxon>
    </lineage>
</organism>
<dbReference type="EMBL" id="QLTA01000053">
    <property type="protein sequence ID" value="RAR76150.1"/>
    <property type="molecule type" value="Genomic_DNA"/>
</dbReference>
<comment type="caution">
    <text evidence="2">The sequence shown here is derived from an EMBL/GenBank/DDBJ whole genome shotgun (WGS) entry which is preliminary data.</text>
</comment>
<evidence type="ECO:0000259" key="1">
    <source>
        <dbReference type="Pfam" id="PF04266"/>
    </source>
</evidence>
<dbReference type="RefSeq" id="WP_111880985.1">
    <property type="nucleotide sequence ID" value="NZ_QLTA01000053.1"/>
</dbReference>
<sequence length="154" mass="16881">MSRFLQCLEPQGAKVVLLSVKPRFADQIMAGTKRVEFRRSWAKQPVGLLLIYSSSPIQRLVGLVDVDGAVIGSPAKVWAACASRGPGLARKELLSYFEGKSEAHGILLGEVTKPPQPIAPKSVFKGFRAPQSFRYLSNAELRRVGKKFGLQEEA</sequence>